<dbReference type="PATRIC" id="fig|408015.6.peg.2448"/>
<dbReference type="InterPro" id="IPR020802">
    <property type="entry name" value="TesA-like"/>
</dbReference>
<reference evidence="9" key="1">
    <citation type="submission" date="2019-08" db="EMBL/GenBank/DDBJ databases">
        <title>Complete genome sequence of a mangrove-derived Streptomyces xiamenensis.</title>
        <authorList>
            <person name="Xu J."/>
        </authorList>
    </citation>
    <scope>NUCLEOTIDE SEQUENCE</scope>
    <source>
        <strain evidence="9">318</strain>
    </source>
</reference>
<dbReference type="SUPFAM" id="SSF47336">
    <property type="entry name" value="ACP-like"/>
    <property type="match status" value="1"/>
</dbReference>
<dbReference type="SMART" id="SM00823">
    <property type="entry name" value="PKS_PP"/>
    <property type="match status" value="1"/>
</dbReference>
<dbReference type="Gene3D" id="3.30.70.3290">
    <property type="match status" value="1"/>
</dbReference>
<dbReference type="Gene3D" id="3.30.70.250">
    <property type="entry name" value="Malonyl-CoA ACP transacylase, ACP-binding"/>
    <property type="match status" value="1"/>
</dbReference>
<dbReference type="PANTHER" id="PTHR43775:SF37">
    <property type="entry name" value="SI:DKEY-61P9.11"/>
    <property type="match status" value="1"/>
</dbReference>
<dbReference type="InterPro" id="IPR014043">
    <property type="entry name" value="Acyl_transferase_dom"/>
</dbReference>
<dbReference type="InterPro" id="IPR036736">
    <property type="entry name" value="ACP-like_sf"/>
</dbReference>
<dbReference type="Pfam" id="PF00550">
    <property type="entry name" value="PP-binding"/>
    <property type="match status" value="1"/>
</dbReference>
<evidence type="ECO:0000256" key="2">
    <source>
        <dbReference type="ARBA" id="ARBA00022553"/>
    </source>
</evidence>
<dbReference type="Pfam" id="PF00698">
    <property type="entry name" value="Acyl_transf_1"/>
    <property type="match status" value="1"/>
</dbReference>
<evidence type="ECO:0000256" key="4">
    <source>
        <dbReference type="ARBA" id="ARBA00023194"/>
    </source>
</evidence>
<dbReference type="PROSITE" id="PS00606">
    <property type="entry name" value="KS3_1"/>
    <property type="match status" value="1"/>
</dbReference>
<dbReference type="GO" id="GO:0004312">
    <property type="term" value="F:fatty acid synthase activity"/>
    <property type="evidence" value="ECO:0007669"/>
    <property type="project" value="TreeGrafter"/>
</dbReference>
<evidence type="ECO:0000259" key="8">
    <source>
        <dbReference type="PROSITE" id="PS52004"/>
    </source>
</evidence>
<dbReference type="Gene3D" id="3.40.366.10">
    <property type="entry name" value="Malonyl-Coenzyme A Acyl Carrier Protein, domain 2"/>
    <property type="match status" value="1"/>
</dbReference>
<feature type="region of interest" description="Disordered" evidence="6">
    <location>
        <begin position="856"/>
        <end position="892"/>
    </location>
</feature>
<dbReference type="Pfam" id="PF02801">
    <property type="entry name" value="Ketoacyl-synt_C"/>
    <property type="match status" value="1"/>
</dbReference>
<keyword evidence="1" id="KW-0596">Phosphopantetheine</keyword>
<dbReference type="InterPro" id="IPR018201">
    <property type="entry name" value="Ketoacyl_synth_AS"/>
</dbReference>
<dbReference type="SUPFAM" id="SSF55048">
    <property type="entry name" value="Probable ACP-binding domain of malonyl-CoA ACP transacylase"/>
    <property type="match status" value="1"/>
</dbReference>
<dbReference type="SMART" id="SM00824">
    <property type="entry name" value="PKS_TE"/>
    <property type="match status" value="1"/>
</dbReference>
<dbReference type="InterPro" id="IPR006162">
    <property type="entry name" value="Ppantetheine_attach_site"/>
</dbReference>
<dbReference type="Gene3D" id="3.40.47.10">
    <property type="match status" value="1"/>
</dbReference>
<dbReference type="InterPro" id="IPR032821">
    <property type="entry name" value="PKS_assoc"/>
</dbReference>
<keyword evidence="4" id="KW-0045">Antibiotic biosynthesis</keyword>
<dbReference type="Gene3D" id="1.10.1200.10">
    <property type="entry name" value="ACP-like"/>
    <property type="match status" value="1"/>
</dbReference>
<dbReference type="InterPro" id="IPR001227">
    <property type="entry name" value="Ac_transferase_dom_sf"/>
</dbReference>
<evidence type="ECO:0000256" key="6">
    <source>
        <dbReference type="SAM" id="MobiDB-lite"/>
    </source>
</evidence>
<dbReference type="SUPFAM" id="SSF53901">
    <property type="entry name" value="Thiolase-like"/>
    <property type="match status" value="1"/>
</dbReference>
<dbReference type="InterPro" id="IPR020841">
    <property type="entry name" value="PKS_Beta-ketoAc_synthase_dom"/>
</dbReference>
<gene>
    <name evidence="9" type="ORF">SXIM_24110</name>
</gene>
<dbReference type="GO" id="GO:0031177">
    <property type="term" value="F:phosphopantetheine binding"/>
    <property type="evidence" value="ECO:0007669"/>
    <property type="project" value="InterPro"/>
</dbReference>
<feature type="domain" description="Ketosynthase family 3 (KS3)" evidence="8">
    <location>
        <begin position="6"/>
        <end position="428"/>
    </location>
</feature>
<dbReference type="InterPro" id="IPR016039">
    <property type="entry name" value="Thiolase-like"/>
</dbReference>
<evidence type="ECO:0000259" key="7">
    <source>
        <dbReference type="PROSITE" id="PS50075"/>
    </source>
</evidence>
<dbReference type="HOGENOM" id="CLU_000022_16_6_11"/>
<feature type="compositionally biased region" description="Low complexity" evidence="6">
    <location>
        <begin position="882"/>
        <end position="892"/>
    </location>
</feature>
<dbReference type="KEGG" id="sxi:SXIM_24110"/>
<dbReference type="InterPro" id="IPR009081">
    <property type="entry name" value="PP-bd_ACP"/>
</dbReference>
<dbReference type="InterPro" id="IPR029058">
    <property type="entry name" value="AB_hydrolase_fold"/>
</dbReference>
<protein>
    <submittedName>
        <fullName evidence="9">Malonyl CoA-acyl carrier protein transacylase</fullName>
    </submittedName>
</protein>
<dbReference type="PROSITE" id="PS52004">
    <property type="entry name" value="KS3_2"/>
    <property type="match status" value="1"/>
</dbReference>
<dbReference type="CDD" id="cd00833">
    <property type="entry name" value="PKS"/>
    <property type="match status" value="1"/>
</dbReference>
<proteinExistence type="predicted"/>
<dbReference type="GO" id="GO:0071770">
    <property type="term" value="P:DIM/DIP cell wall layer assembly"/>
    <property type="evidence" value="ECO:0007669"/>
    <property type="project" value="TreeGrafter"/>
</dbReference>
<evidence type="ECO:0000313" key="10">
    <source>
        <dbReference type="Proteomes" id="UP000034034"/>
    </source>
</evidence>
<evidence type="ECO:0000256" key="5">
    <source>
        <dbReference type="ARBA" id="ARBA00023315"/>
    </source>
</evidence>
<dbReference type="EMBL" id="CP009922">
    <property type="protein sequence ID" value="AKG43795.1"/>
    <property type="molecule type" value="Genomic_DNA"/>
</dbReference>
<dbReference type="PANTHER" id="PTHR43775">
    <property type="entry name" value="FATTY ACID SYNTHASE"/>
    <property type="match status" value="1"/>
</dbReference>
<dbReference type="InterPro" id="IPR020806">
    <property type="entry name" value="PKS_PP-bd"/>
</dbReference>
<dbReference type="GO" id="GO:0005737">
    <property type="term" value="C:cytoplasm"/>
    <property type="evidence" value="ECO:0007669"/>
    <property type="project" value="TreeGrafter"/>
</dbReference>
<name>A0A0F7FTR0_9ACTN</name>
<dbReference type="Pfam" id="PF00109">
    <property type="entry name" value="ketoacyl-synt"/>
    <property type="match status" value="1"/>
</dbReference>
<dbReference type="STRING" id="408015.SXIM_24110"/>
<dbReference type="Pfam" id="PF00975">
    <property type="entry name" value="Thioesterase"/>
    <property type="match status" value="1"/>
</dbReference>
<dbReference type="InterPro" id="IPR050091">
    <property type="entry name" value="PKS_NRPS_Biosynth_Enz"/>
</dbReference>
<evidence type="ECO:0000313" key="9">
    <source>
        <dbReference type="EMBL" id="AKG43795.1"/>
    </source>
</evidence>
<dbReference type="InterPro" id="IPR014030">
    <property type="entry name" value="Ketoacyl_synth_N"/>
</dbReference>
<accession>A0A0F7FTR0</accession>
<evidence type="ECO:0000256" key="3">
    <source>
        <dbReference type="ARBA" id="ARBA00022679"/>
    </source>
</evidence>
<dbReference type="GO" id="GO:0005886">
    <property type="term" value="C:plasma membrane"/>
    <property type="evidence" value="ECO:0007669"/>
    <property type="project" value="TreeGrafter"/>
</dbReference>
<feature type="domain" description="Carrier" evidence="7">
    <location>
        <begin position="893"/>
        <end position="968"/>
    </location>
</feature>
<dbReference type="InterPro" id="IPR014031">
    <property type="entry name" value="Ketoacyl_synth_C"/>
</dbReference>
<dbReference type="SMART" id="SM00825">
    <property type="entry name" value="PKS_KS"/>
    <property type="match status" value="1"/>
</dbReference>
<dbReference type="SUPFAM" id="SSF52151">
    <property type="entry name" value="FabD/lysophospholipase-like"/>
    <property type="match status" value="1"/>
</dbReference>
<dbReference type="SMART" id="SM00827">
    <property type="entry name" value="PKS_AT"/>
    <property type="match status" value="1"/>
</dbReference>
<keyword evidence="2" id="KW-0597">Phosphoprotein</keyword>
<dbReference type="SUPFAM" id="SSF53474">
    <property type="entry name" value="alpha/beta-Hydrolases"/>
    <property type="match status" value="1"/>
</dbReference>
<keyword evidence="5" id="KW-0012">Acyltransferase</keyword>
<dbReference type="GO" id="GO:0006633">
    <property type="term" value="P:fatty acid biosynthetic process"/>
    <property type="evidence" value="ECO:0007669"/>
    <property type="project" value="InterPro"/>
</dbReference>
<dbReference type="Pfam" id="PF16197">
    <property type="entry name" value="KAsynt_C_assoc"/>
    <property type="match status" value="1"/>
</dbReference>
<dbReference type="Proteomes" id="UP000034034">
    <property type="component" value="Chromosome"/>
</dbReference>
<keyword evidence="10" id="KW-1185">Reference proteome</keyword>
<sequence length="1232" mass="127999">MTMDTHEPLAVVGMACRLPGAPTVGAYWAALRAGTEGITRFRIEDLLAAGADPERVRHPDFVPAMGVLDGATDFDWSHFGYSRAEAAGIDPQQRVFLEAAATALDDAALDPTRFPGRIGVYGGADQVGADDSPHDGDEMGELARFIGRERDFLATRVAYKLGLRGPAVTVQTACSTSLTAVHLAAAALRAGECDAALAGGVAVADRRDRGYRYEPGGILSPDGHCRPFDADAAGTVPSEGVGVVVLRRLADALRDGDRIAAVLMGSAINNDGAEKMGYTAPSVSGQSEVIRHAQRMAGVDPADLDYIEAHGTATPIGDPVEVQALTDAFGPAGGSDTGWCRLGAVKSNLGHTGSAAGVAGLIKTVLMLERGELVPTVHYRRPNPLQELETTPFLVADRHQPWPERGVRLAAVSSFGVGGTNAHVILGQPPHRPRPAAGRGARALTLSAATPGALETTGTQLAALLREEPDADLAEVARSLTERRAHRHRRTVVADSAAEAAELLAAPAAPSSGAATGRPAIAFLFPGHGPLSYAAGASAYRLLPGFRDHFDALSAHVRATHGIDLGPVVDERAAEPGWFSDLTHHHLGLFALGHALGRQLLDWGVRPVAMLGNSVGEYAPAALAGLWEPTVAADLVHRRAAAMADTAPGGMAAVHAPYEEVAARLRPGDEVTVAVLGAGAVVLSGPEEAMDRLLAGDALAGLDVRRLDIRQASHCAAMEPAAEALAKAVATAPNAAPGLRFVSNTTGAFADPGAVRGSDYWSEQLRRPVRLADAVGTLLAAGCDTFVELGPGTSMLGTVRRHPDWPAGHRTVPMLGREEDAARGIPAALGALWECGVDEVRQALLDLDLADGGRATRRSLPGHPFARVSPQAAPEPGPRPAAAPTGARTTPVTGRTRILAAVEELWCAALGVPRAAEGDHFFRLGGESLMAVQLLTRVRERTGIAVPVAEFTAHPTFGTLLAHAAAQPDPEPEPVTVAPAPGPGPVTVVTLASDGPGLPLFLIADSTGGSLAYRSLAGELDGTRPVHALDLDLAPAGGTPGAESVAALAAHHVAALRRVRPTGPYLLGGWSFGAVLAHEAARQLVAAGERVNAVVCLDAFVQGRYGLPVGLDPEFLAGQAWVRIGAALGVGAVGAAVRRDPGLPRVLRAKSRTLAVYRPAPVATRAVVLRAGTDRRQARRLLGRLAPLYAQGVEIHPVPGDHWSLLTPPHVGVLAQRLRTVLSRVEGSGHDH</sequence>
<dbReference type="PROSITE" id="PS50075">
    <property type="entry name" value="CARRIER"/>
    <property type="match status" value="1"/>
</dbReference>
<dbReference type="AlphaFoldDB" id="A0A0F7FTR0"/>
<dbReference type="GO" id="GO:0004315">
    <property type="term" value="F:3-oxoacyl-[acyl-carrier-protein] synthase activity"/>
    <property type="evidence" value="ECO:0007669"/>
    <property type="project" value="InterPro"/>
</dbReference>
<dbReference type="GO" id="GO:0017000">
    <property type="term" value="P:antibiotic biosynthetic process"/>
    <property type="evidence" value="ECO:0007669"/>
    <property type="project" value="UniProtKB-KW"/>
</dbReference>
<evidence type="ECO:0000256" key="1">
    <source>
        <dbReference type="ARBA" id="ARBA00022450"/>
    </source>
</evidence>
<keyword evidence="3" id="KW-0808">Transferase</keyword>
<dbReference type="InterPro" id="IPR016036">
    <property type="entry name" value="Malonyl_transacylase_ACP-bd"/>
</dbReference>
<dbReference type="Gene3D" id="3.40.50.1820">
    <property type="entry name" value="alpha/beta hydrolase"/>
    <property type="match status" value="1"/>
</dbReference>
<dbReference type="PROSITE" id="PS00012">
    <property type="entry name" value="PHOSPHOPANTETHEINE"/>
    <property type="match status" value="1"/>
</dbReference>
<dbReference type="InterPro" id="IPR001031">
    <property type="entry name" value="Thioesterase"/>
</dbReference>
<organism evidence="9 10">
    <name type="scientific">Streptomyces xiamenensis</name>
    <dbReference type="NCBI Taxonomy" id="408015"/>
    <lineage>
        <taxon>Bacteria</taxon>
        <taxon>Bacillati</taxon>
        <taxon>Actinomycetota</taxon>
        <taxon>Actinomycetes</taxon>
        <taxon>Kitasatosporales</taxon>
        <taxon>Streptomycetaceae</taxon>
        <taxon>Streptomyces</taxon>
    </lineage>
</organism>
<dbReference type="InterPro" id="IPR016035">
    <property type="entry name" value="Acyl_Trfase/lysoPLipase"/>
</dbReference>